<gene>
    <name evidence="2" type="ORF">J8C06_11255</name>
</gene>
<dbReference type="SUPFAM" id="SSF69318">
    <property type="entry name" value="Integrin alpha N-terminal domain"/>
    <property type="match status" value="1"/>
</dbReference>
<dbReference type="PANTHER" id="PTHR46580:SF2">
    <property type="entry name" value="MAM DOMAIN-CONTAINING PROTEIN"/>
    <property type="match status" value="1"/>
</dbReference>
<dbReference type="Pfam" id="PF01833">
    <property type="entry name" value="TIG"/>
    <property type="match status" value="5"/>
</dbReference>
<reference evidence="2 3" key="1">
    <citation type="submission" date="2021-03" db="EMBL/GenBank/DDBJ databases">
        <title>Genomic and phenotypic characterization of Chloracidobacterium isolates provides evidence for multiple species.</title>
        <authorList>
            <person name="Saini M.K."/>
            <person name="Costas A.M.G."/>
            <person name="Tank M."/>
            <person name="Bryant D.A."/>
        </authorList>
    </citation>
    <scope>NUCLEOTIDE SEQUENCE [LARGE SCALE GENOMIC DNA]</scope>
    <source>
        <strain evidence="2 3">BV2-C</strain>
    </source>
</reference>
<dbReference type="PANTHER" id="PTHR46580">
    <property type="entry name" value="SENSOR KINASE-RELATED"/>
    <property type="match status" value="1"/>
</dbReference>
<name>A0ABX8BBR6_9BACT</name>
<dbReference type="SUPFAM" id="SSF81296">
    <property type="entry name" value="E set domains"/>
    <property type="match status" value="5"/>
</dbReference>
<dbReference type="SMART" id="SM00429">
    <property type="entry name" value="IPT"/>
    <property type="match status" value="5"/>
</dbReference>
<dbReference type="Gene3D" id="2.60.40.10">
    <property type="entry name" value="Immunoglobulins"/>
    <property type="match status" value="5"/>
</dbReference>
<dbReference type="CDD" id="cd00102">
    <property type="entry name" value="IPT"/>
    <property type="match status" value="5"/>
</dbReference>
<feature type="domain" description="IPT/TIG" evidence="1">
    <location>
        <begin position="83"/>
        <end position="174"/>
    </location>
</feature>
<evidence type="ECO:0000313" key="3">
    <source>
        <dbReference type="Proteomes" id="UP000676506"/>
    </source>
</evidence>
<keyword evidence="3" id="KW-1185">Reference proteome</keyword>
<dbReference type="RefSeq" id="WP_211430261.1">
    <property type="nucleotide sequence ID" value="NZ_CP072649.1"/>
</dbReference>
<dbReference type="InterPro" id="IPR002909">
    <property type="entry name" value="IPT_dom"/>
</dbReference>
<dbReference type="InterPro" id="IPR013783">
    <property type="entry name" value="Ig-like_fold"/>
</dbReference>
<sequence length="995" mass="102363">MAASLPAISSFSVPGEGVDNTTRIGFAGTAFVTSNNTPASFAVNNYAYLSDPVPLDATSGSSWAINGIDPTSSLASRAVTFSSLTITGFTPTSGPVGTLVTITGTGFDHPITGGYGRSKESSGLAVFFNGVAATFTVVSDSQIDATVPPGATTGRITVERDGDVATSATDFVVILPPVISSFTPPSGPVGTVVTIFGSNFVGVIDVRFNGVAASFTVVSPTQITATVPVGATTGPISVTTTAGAATATPNFIVIASPPVISSFTPPSGPVGTVVTIFGSNFVGVIDVRFNGVAASFTVVSPTQITATVPVGATTGPITVTTAGGTATGTPNFIVIPPPVISSFTPLSGLVGTVVTIVGANFVDVANVRFNGVAASFTVVSPTQITATVPVGATTGPISVTTLAGTAAGSTPFVVLQPPSILSFSPNSGTVGTSVTIIGMNFEEAVTVTFGDLLASFSIVSPTQITATVPVGATTGPISVTTPAGTATSSASFTVIPRVPPQTIGVFRPNSTFLLRQSNTPGPPDIAVPLGEPGDRPVVGDWDGDGKSTVALFRNGQFLIRNANAVAAPVITVPFGQTGDAPLAGDWTGKGFDSIGVFRRGLFLLRNANTAGSPDIIVNYGLPTDLPIVGDWDGDGRTTVGVYRASAGLVFLRNENISGDADISFFYGIATDFPVAGDWDGDGVTTLGVFRSGVFFFRNTNTTGFADFVVSFGQAGDIPLAGRWRDAPLIPPGDFGTGNSTVVWRNQTTGQSAIWVMDGTSFVRSEFLPFAEDCWVIGGTADFTGDGNTDLLWRNQTITGFDALWAFAGVIPTASLPITPEQTDLNWTLSGTGDFNLDGRPDIIRRNTVTNAVELWLMNRVTRAQVVPLSIPGLLPTETIVGSGEVGNVEIPPGGSGQVESSQTPELFLYDRATGAARVVTVIEDTAVDSRPLPSPGPAWQLAALGDYNQDGSTDLVWRNLTTGQNVIWLLRDLALVQSVALPTVPDPRWQIVGPR</sequence>
<feature type="domain" description="IPT/TIG" evidence="1">
    <location>
        <begin position="337"/>
        <end position="415"/>
    </location>
</feature>
<feature type="domain" description="IPT/TIG" evidence="1">
    <location>
        <begin position="257"/>
        <end position="335"/>
    </location>
</feature>
<feature type="domain" description="IPT/TIG" evidence="1">
    <location>
        <begin position="417"/>
        <end position="495"/>
    </location>
</feature>
<evidence type="ECO:0000313" key="2">
    <source>
        <dbReference type="EMBL" id="QUW04372.1"/>
    </source>
</evidence>
<dbReference type="EMBL" id="CP072649">
    <property type="protein sequence ID" value="QUW04372.1"/>
    <property type="molecule type" value="Genomic_DNA"/>
</dbReference>
<accession>A0ABX8BBR6</accession>
<dbReference type="InterPro" id="IPR028994">
    <property type="entry name" value="Integrin_alpha_N"/>
</dbReference>
<organism evidence="2 3">
    <name type="scientific">Chloracidobacterium validum</name>
    <dbReference type="NCBI Taxonomy" id="2821543"/>
    <lineage>
        <taxon>Bacteria</taxon>
        <taxon>Pseudomonadati</taxon>
        <taxon>Acidobacteriota</taxon>
        <taxon>Terriglobia</taxon>
        <taxon>Terriglobales</taxon>
        <taxon>Acidobacteriaceae</taxon>
        <taxon>Chloracidobacterium</taxon>
    </lineage>
</organism>
<dbReference type="InterPro" id="IPR014756">
    <property type="entry name" value="Ig_E-set"/>
</dbReference>
<protein>
    <recommendedName>
        <fullName evidence="1">IPT/TIG domain-containing protein</fullName>
    </recommendedName>
</protein>
<evidence type="ECO:0000259" key="1">
    <source>
        <dbReference type="SMART" id="SM00429"/>
    </source>
</evidence>
<proteinExistence type="predicted"/>
<feature type="domain" description="IPT/TIG" evidence="1">
    <location>
        <begin position="176"/>
        <end position="254"/>
    </location>
</feature>
<dbReference type="Proteomes" id="UP000676506">
    <property type="component" value="Chromosome 2"/>
</dbReference>